<organism evidence="3">
    <name type="scientific">Chlorobium phaeobacteroides (strain BS1)</name>
    <dbReference type="NCBI Taxonomy" id="331678"/>
    <lineage>
        <taxon>Bacteria</taxon>
        <taxon>Pseudomonadati</taxon>
        <taxon>Chlorobiota</taxon>
        <taxon>Chlorobiia</taxon>
        <taxon>Chlorobiales</taxon>
        <taxon>Chlorobiaceae</taxon>
        <taxon>Chlorobium/Pelodictyon group</taxon>
        <taxon>Chlorobium</taxon>
    </lineage>
</organism>
<comment type="function">
    <text evidence="2">Antitoxin component of a type II toxin-antitoxin (TA) system.</text>
</comment>
<dbReference type="eggNOG" id="COG4118">
    <property type="taxonomic scope" value="Bacteria"/>
</dbReference>
<evidence type="ECO:0000313" key="3">
    <source>
        <dbReference type="EMBL" id="ACE05126.1"/>
    </source>
</evidence>
<name>B3ENN7_CHLPB</name>
<dbReference type="EMBL" id="CP001101">
    <property type="protein sequence ID" value="ACE05126.1"/>
    <property type="molecule type" value="Genomic_DNA"/>
</dbReference>
<dbReference type="SUPFAM" id="SSF143120">
    <property type="entry name" value="YefM-like"/>
    <property type="match status" value="1"/>
</dbReference>
<dbReference type="InterPro" id="IPR006442">
    <property type="entry name" value="Antitoxin_Phd/YefM"/>
</dbReference>
<dbReference type="InterPro" id="IPR036165">
    <property type="entry name" value="YefM-like_sf"/>
</dbReference>
<dbReference type="PANTHER" id="PTHR35377">
    <property type="entry name" value="ANTITOXIN VAPB49-RELATED-RELATED"/>
    <property type="match status" value="1"/>
</dbReference>
<dbReference type="Gene3D" id="3.40.1620.10">
    <property type="entry name" value="YefM-like domain"/>
    <property type="match status" value="1"/>
</dbReference>
<protein>
    <recommendedName>
        <fullName evidence="2">Antitoxin</fullName>
    </recommendedName>
</protein>
<evidence type="ECO:0000256" key="2">
    <source>
        <dbReference type="RuleBase" id="RU362080"/>
    </source>
</evidence>
<dbReference type="Pfam" id="PF02604">
    <property type="entry name" value="PhdYeFM_antitox"/>
    <property type="match status" value="1"/>
</dbReference>
<dbReference type="STRING" id="331678.Cphamn1_2221"/>
<dbReference type="HOGENOM" id="CLU_163140_2_3_10"/>
<reference evidence="3" key="1">
    <citation type="submission" date="2008-06" db="EMBL/GenBank/DDBJ databases">
        <title>Complete sequence of Chlorobium phaeobacteroides BS1.</title>
        <authorList>
            <consortium name="US DOE Joint Genome Institute"/>
            <person name="Lucas S."/>
            <person name="Copeland A."/>
            <person name="Lapidus A."/>
            <person name="Glavina del Rio T."/>
            <person name="Dalin E."/>
            <person name="Tice H."/>
            <person name="Bruce D."/>
            <person name="Goodwin L."/>
            <person name="Pitluck S."/>
            <person name="Schmutz J."/>
            <person name="Larimer F."/>
            <person name="Land M."/>
            <person name="Hauser L."/>
            <person name="Kyrpides N."/>
            <person name="Ovchinnikova G."/>
            <person name="Li T."/>
            <person name="Liu Z."/>
            <person name="Zhao F."/>
            <person name="Overmann J."/>
            <person name="Bryant D.A."/>
            <person name="Richardson P."/>
        </authorList>
    </citation>
    <scope>NUCLEOTIDE SEQUENCE [LARGE SCALE GENOMIC DNA]</scope>
    <source>
        <strain evidence="3">BS1</strain>
    </source>
</reference>
<sequence>MGTIAVSELRANLKKVMRRVERGESLEITSMGKVVALLVPTENKQKKAREKLNEIAGKAVLHDVLSPLDVPWEAEKQ</sequence>
<comment type="similarity">
    <text evidence="1 2">Belongs to the phD/YefM antitoxin family.</text>
</comment>
<proteinExistence type="inferred from homology"/>
<evidence type="ECO:0000256" key="1">
    <source>
        <dbReference type="ARBA" id="ARBA00009981"/>
    </source>
</evidence>
<dbReference type="AlphaFoldDB" id="B3ENN7"/>
<dbReference type="NCBIfam" id="TIGR01552">
    <property type="entry name" value="phd_fam"/>
    <property type="match status" value="1"/>
</dbReference>
<dbReference type="OrthoDB" id="9800503at2"/>
<accession>B3ENN7</accession>
<dbReference type="KEGG" id="cpb:Cphamn1_2221"/>
<dbReference type="InterPro" id="IPR051416">
    <property type="entry name" value="phD-YefM_TA_antitoxins"/>
</dbReference>
<gene>
    <name evidence="3" type="ordered locus">Cphamn1_2221</name>
</gene>